<name>A0A2G5B4Y1_COERN</name>
<dbReference type="EMBL" id="KZ303523">
    <property type="protein sequence ID" value="PIA14051.1"/>
    <property type="molecule type" value="Genomic_DNA"/>
</dbReference>
<evidence type="ECO:0000313" key="1">
    <source>
        <dbReference type="EMBL" id="PIA14051.1"/>
    </source>
</evidence>
<gene>
    <name evidence="1" type="ORF">COEREDRAFT_10836</name>
</gene>
<evidence type="ECO:0000313" key="2">
    <source>
        <dbReference type="Proteomes" id="UP000242474"/>
    </source>
</evidence>
<accession>A0A2G5B4Y1</accession>
<proteinExistence type="predicted"/>
<dbReference type="AlphaFoldDB" id="A0A2G5B4Y1"/>
<dbReference type="Proteomes" id="UP000242474">
    <property type="component" value="Unassembled WGS sequence"/>
</dbReference>
<protein>
    <submittedName>
        <fullName evidence="1">Uncharacterized protein</fullName>
    </submittedName>
</protein>
<reference evidence="1 2" key="1">
    <citation type="journal article" date="2015" name="Genome Biol. Evol.">
        <title>Phylogenomic analyses indicate that early fungi evolved digesting cell walls of algal ancestors of land plants.</title>
        <authorList>
            <person name="Chang Y."/>
            <person name="Wang S."/>
            <person name="Sekimoto S."/>
            <person name="Aerts A.L."/>
            <person name="Choi C."/>
            <person name="Clum A."/>
            <person name="LaButti K.M."/>
            <person name="Lindquist E.A."/>
            <person name="Yee Ngan C."/>
            <person name="Ohm R.A."/>
            <person name="Salamov A.A."/>
            <person name="Grigoriev I.V."/>
            <person name="Spatafora J.W."/>
            <person name="Berbee M.L."/>
        </authorList>
    </citation>
    <scope>NUCLEOTIDE SEQUENCE [LARGE SCALE GENOMIC DNA]</scope>
    <source>
        <strain evidence="1 2">NRRL 1564</strain>
    </source>
</reference>
<keyword evidence="2" id="KW-1185">Reference proteome</keyword>
<organism evidence="1 2">
    <name type="scientific">Coemansia reversa (strain ATCC 12441 / NRRL 1564)</name>
    <dbReference type="NCBI Taxonomy" id="763665"/>
    <lineage>
        <taxon>Eukaryota</taxon>
        <taxon>Fungi</taxon>
        <taxon>Fungi incertae sedis</taxon>
        <taxon>Zoopagomycota</taxon>
        <taxon>Kickxellomycotina</taxon>
        <taxon>Kickxellomycetes</taxon>
        <taxon>Kickxellales</taxon>
        <taxon>Kickxellaceae</taxon>
        <taxon>Coemansia</taxon>
    </lineage>
</organism>
<sequence>MQSADLFRVHVLGRLFASSLAQHAPFTDHPTLPVITDSEGHSGTGRYDWKLYIPGRPGTSQADGIHILIEFKRLEGRDATNRERQLMHARKGLEQIVSKGYATRLTGGSMRLDIGIAIGQRFFSARQRLWERQSSHAVSLDRPSDVDWSRYEESSGLTVAQWDKQLTDADDQGWSDGLGWKTRAIDSEYKKSF</sequence>